<sequence>MDYGVVMTDWIPLPGSAKARLLDAAIDHLQRQGYEALSVQAVARAAGVTTGSLYHHFGNKLGLFTVVRDEMDKRMVERIETALDTLAAAGGARRKGVDGEAPPGRADAPDGGGPVGGNGGPDRGGRPVGNGGRDGGGRPGGNGGRDGGGPVGADGTGEAADRSALATALEVAFDAAVRFRVTRVLAEPRPDGGADVIAAALVPAVPGRSEATASVLAAAWRQALRAVADGGDPAEARAGLRWLLAG</sequence>
<dbReference type="PRINTS" id="PR00455">
    <property type="entry name" value="HTHTETR"/>
</dbReference>
<evidence type="ECO:0000256" key="2">
    <source>
        <dbReference type="ARBA" id="ARBA00023125"/>
    </source>
</evidence>
<feature type="compositionally biased region" description="Gly residues" evidence="5">
    <location>
        <begin position="110"/>
        <end position="155"/>
    </location>
</feature>
<keyword evidence="8" id="KW-1185">Reference proteome</keyword>
<dbReference type="GO" id="GO:0000976">
    <property type="term" value="F:transcription cis-regulatory region binding"/>
    <property type="evidence" value="ECO:0007669"/>
    <property type="project" value="TreeGrafter"/>
</dbReference>
<dbReference type="Proteomes" id="UP000419743">
    <property type="component" value="Unassembled WGS sequence"/>
</dbReference>
<reference evidence="7 8" key="1">
    <citation type="submission" date="2019-11" db="EMBL/GenBank/DDBJ databases">
        <authorList>
            <person name="Criscuolo A."/>
        </authorList>
    </citation>
    <scope>NUCLEOTIDE SEQUENCE [LARGE SCALE GENOMIC DNA]</scope>
    <source>
        <strain evidence="7">CIP111667</strain>
    </source>
</reference>
<keyword evidence="1" id="KW-0805">Transcription regulation</keyword>
<evidence type="ECO:0000313" key="7">
    <source>
        <dbReference type="EMBL" id="VZO35665.1"/>
    </source>
</evidence>
<dbReference type="AlphaFoldDB" id="A0A7M4DFH2"/>
<dbReference type="GO" id="GO:0003700">
    <property type="term" value="F:DNA-binding transcription factor activity"/>
    <property type="evidence" value="ECO:0007669"/>
    <property type="project" value="TreeGrafter"/>
</dbReference>
<dbReference type="InterPro" id="IPR023772">
    <property type="entry name" value="DNA-bd_HTH_TetR-type_CS"/>
</dbReference>
<proteinExistence type="predicted"/>
<gene>
    <name evidence="7" type="ORF">HALOF300_00863</name>
</gene>
<keyword evidence="3" id="KW-0804">Transcription</keyword>
<organism evidence="7 8">
    <name type="scientific">Occultella aeris</name>
    <dbReference type="NCBI Taxonomy" id="2761496"/>
    <lineage>
        <taxon>Bacteria</taxon>
        <taxon>Bacillati</taxon>
        <taxon>Actinomycetota</taxon>
        <taxon>Actinomycetes</taxon>
        <taxon>Micrococcales</taxon>
        <taxon>Ruaniaceae</taxon>
        <taxon>Occultella</taxon>
    </lineage>
</organism>
<feature type="DNA-binding region" description="H-T-H motif" evidence="4">
    <location>
        <begin position="38"/>
        <end position="57"/>
    </location>
</feature>
<comment type="caution">
    <text evidence="7">The sequence shown here is derived from an EMBL/GenBank/DDBJ whole genome shotgun (WGS) entry which is preliminary data.</text>
</comment>
<dbReference type="PROSITE" id="PS01081">
    <property type="entry name" value="HTH_TETR_1"/>
    <property type="match status" value="1"/>
</dbReference>
<dbReference type="EMBL" id="CACRYJ010000014">
    <property type="protein sequence ID" value="VZO35665.1"/>
    <property type="molecule type" value="Genomic_DNA"/>
</dbReference>
<dbReference type="InterPro" id="IPR001647">
    <property type="entry name" value="HTH_TetR"/>
</dbReference>
<evidence type="ECO:0000259" key="6">
    <source>
        <dbReference type="PROSITE" id="PS50977"/>
    </source>
</evidence>
<dbReference type="Pfam" id="PF00440">
    <property type="entry name" value="TetR_N"/>
    <property type="match status" value="1"/>
</dbReference>
<feature type="region of interest" description="Disordered" evidence="5">
    <location>
        <begin position="90"/>
        <end position="159"/>
    </location>
</feature>
<evidence type="ECO:0000313" key="8">
    <source>
        <dbReference type="Proteomes" id="UP000419743"/>
    </source>
</evidence>
<evidence type="ECO:0000256" key="5">
    <source>
        <dbReference type="SAM" id="MobiDB-lite"/>
    </source>
</evidence>
<protein>
    <submittedName>
        <fullName evidence="7">DNA-binding transcriptional repressor AcrR</fullName>
    </submittedName>
</protein>
<name>A0A7M4DFH2_9MICO</name>
<dbReference type="SUPFAM" id="SSF46689">
    <property type="entry name" value="Homeodomain-like"/>
    <property type="match status" value="1"/>
</dbReference>
<dbReference type="InterPro" id="IPR009057">
    <property type="entry name" value="Homeodomain-like_sf"/>
</dbReference>
<evidence type="ECO:0000256" key="4">
    <source>
        <dbReference type="PROSITE-ProRule" id="PRU00335"/>
    </source>
</evidence>
<dbReference type="PANTHER" id="PTHR30055:SF234">
    <property type="entry name" value="HTH-TYPE TRANSCRIPTIONAL REGULATOR BETI"/>
    <property type="match status" value="1"/>
</dbReference>
<dbReference type="PROSITE" id="PS50977">
    <property type="entry name" value="HTH_TETR_2"/>
    <property type="match status" value="1"/>
</dbReference>
<accession>A0A7M4DFH2</accession>
<evidence type="ECO:0000256" key="3">
    <source>
        <dbReference type="ARBA" id="ARBA00023163"/>
    </source>
</evidence>
<dbReference type="InterPro" id="IPR050109">
    <property type="entry name" value="HTH-type_TetR-like_transc_reg"/>
</dbReference>
<dbReference type="Gene3D" id="1.10.357.10">
    <property type="entry name" value="Tetracycline Repressor, domain 2"/>
    <property type="match status" value="1"/>
</dbReference>
<evidence type="ECO:0000256" key="1">
    <source>
        <dbReference type="ARBA" id="ARBA00023015"/>
    </source>
</evidence>
<feature type="domain" description="HTH tetR-type" evidence="6">
    <location>
        <begin position="15"/>
        <end position="75"/>
    </location>
</feature>
<dbReference type="PANTHER" id="PTHR30055">
    <property type="entry name" value="HTH-TYPE TRANSCRIPTIONAL REGULATOR RUTR"/>
    <property type="match status" value="1"/>
</dbReference>
<keyword evidence="2 4" id="KW-0238">DNA-binding</keyword>